<dbReference type="PROSITE" id="PS01102">
    <property type="entry name" value="ZF_DKSA_1"/>
    <property type="match status" value="1"/>
</dbReference>
<dbReference type="AlphaFoldDB" id="A0A517R4I8"/>
<dbReference type="EMBL" id="CP036268">
    <property type="protein sequence ID" value="QDT38786.1"/>
    <property type="molecule type" value="Genomic_DNA"/>
</dbReference>
<sequence>MTRKERLERLRRSLVTRRNELRGMLANDETRNDSSGDEGDVATSNSMAELGTMLAAHHSEEIVAIETAVKKFQLGRYGICEMTGAPIPIARLEALPFTRYSVEAQRMIEEQGLTEEEIAAERDWSAIDRNAAGDREVSLRDLEVE</sequence>
<dbReference type="PANTHER" id="PTHR33823">
    <property type="entry name" value="RNA POLYMERASE-BINDING TRANSCRIPTION FACTOR DKSA-RELATED"/>
    <property type="match status" value="1"/>
</dbReference>
<dbReference type="InterPro" id="IPR020458">
    <property type="entry name" value="Znf_DskA_TraR_CS"/>
</dbReference>
<dbReference type="InterPro" id="IPR037187">
    <property type="entry name" value="DnaK_N"/>
</dbReference>
<name>A0A517R4I8_9PLAN</name>
<dbReference type="KEGG" id="svp:Pan189_31850"/>
<dbReference type="Proteomes" id="UP000317318">
    <property type="component" value="Chromosome"/>
</dbReference>
<dbReference type="Gene3D" id="1.20.120.910">
    <property type="entry name" value="DksA, coiled-coil domain"/>
    <property type="match status" value="1"/>
</dbReference>
<dbReference type="InterPro" id="IPR000962">
    <property type="entry name" value="Znf_DskA_TraR"/>
</dbReference>
<dbReference type="PANTHER" id="PTHR33823:SF4">
    <property type="entry name" value="GENERAL STRESS PROTEIN 16O"/>
    <property type="match status" value="1"/>
</dbReference>
<protein>
    <submittedName>
        <fullName evidence="7">General stress protein 16O</fullName>
    </submittedName>
</protein>
<evidence type="ECO:0000259" key="6">
    <source>
        <dbReference type="Pfam" id="PF01258"/>
    </source>
</evidence>
<dbReference type="Pfam" id="PF01258">
    <property type="entry name" value="zf-dskA_traR"/>
    <property type="match status" value="1"/>
</dbReference>
<dbReference type="PROSITE" id="PS51128">
    <property type="entry name" value="ZF_DKSA_2"/>
    <property type="match status" value="1"/>
</dbReference>
<feature type="zinc finger region" description="dksA C4-type" evidence="4">
    <location>
        <begin position="80"/>
        <end position="104"/>
    </location>
</feature>
<evidence type="ECO:0000313" key="7">
    <source>
        <dbReference type="EMBL" id="QDT38786.1"/>
    </source>
</evidence>
<dbReference type="RefSeq" id="WP_145364863.1">
    <property type="nucleotide sequence ID" value="NZ_CP036268.1"/>
</dbReference>
<gene>
    <name evidence="7" type="primary">yocK</name>
    <name evidence="7" type="ORF">Pan189_31850</name>
</gene>
<accession>A0A517R4I8</accession>
<evidence type="ECO:0000256" key="5">
    <source>
        <dbReference type="SAM" id="MobiDB-lite"/>
    </source>
</evidence>
<organism evidence="7 8">
    <name type="scientific">Stratiformator vulcanicus</name>
    <dbReference type="NCBI Taxonomy" id="2527980"/>
    <lineage>
        <taxon>Bacteria</taxon>
        <taxon>Pseudomonadati</taxon>
        <taxon>Planctomycetota</taxon>
        <taxon>Planctomycetia</taxon>
        <taxon>Planctomycetales</taxon>
        <taxon>Planctomycetaceae</taxon>
        <taxon>Stratiformator</taxon>
    </lineage>
</organism>
<evidence type="ECO:0000256" key="4">
    <source>
        <dbReference type="PROSITE-ProRule" id="PRU00510"/>
    </source>
</evidence>
<evidence type="ECO:0000256" key="1">
    <source>
        <dbReference type="ARBA" id="ARBA00022723"/>
    </source>
</evidence>
<reference evidence="7 8" key="1">
    <citation type="submission" date="2019-02" db="EMBL/GenBank/DDBJ databases">
        <title>Deep-cultivation of Planctomycetes and their phenomic and genomic characterization uncovers novel biology.</title>
        <authorList>
            <person name="Wiegand S."/>
            <person name="Jogler M."/>
            <person name="Boedeker C."/>
            <person name="Pinto D."/>
            <person name="Vollmers J."/>
            <person name="Rivas-Marin E."/>
            <person name="Kohn T."/>
            <person name="Peeters S.H."/>
            <person name="Heuer A."/>
            <person name="Rast P."/>
            <person name="Oberbeckmann S."/>
            <person name="Bunk B."/>
            <person name="Jeske O."/>
            <person name="Meyerdierks A."/>
            <person name="Storesund J.E."/>
            <person name="Kallscheuer N."/>
            <person name="Luecker S."/>
            <person name="Lage O.M."/>
            <person name="Pohl T."/>
            <person name="Merkel B.J."/>
            <person name="Hornburger P."/>
            <person name="Mueller R.-W."/>
            <person name="Bruemmer F."/>
            <person name="Labrenz M."/>
            <person name="Spormann A.M."/>
            <person name="Op den Camp H."/>
            <person name="Overmann J."/>
            <person name="Amann R."/>
            <person name="Jetten M.S.M."/>
            <person name="Mascher T."/>
            <person name="Medema M.H."/>
            <person name="Devos D.P."/>
            <person name="Kaster A.-K."/>
            <person name="Ovreas L."/>
            <person name="Rohde M."/>
            <person name="Galperin M.Y."/>
            <person name="Jogler C."/>
        </authorList>
    </citation>
    <scope>NUCLEOTIDE SEQUENCE [LARGE SCALE GENOMIC DNA]</scope>
    <source>
        <strain evidence="7 8">Pan189</strain>
    </source>
</reference>
<dbReference type="SUPFAM" id="SSF57716">
    <property type="entry name" value="Glucocorticoid receptor-like (DNA-binding domain)"/>
    <property type="match status" value="1"/>
</dbReference>
<keyword evidence="8" id="KW-1185">Reference proteome</keyword>
<feature type="domain" description="Zinc finger DksA/TraR C4-type" evidence="6">
    <location>
        <begin position="75"/>
        <end position="106"/>
    </location>
</feature>
<evidence type="ECO:0000256" key="3">
    <source>
        <dbReference type="ARBA" id="ARBA00022833"/>
    </source>
</evidence>
<keyword evidence="1" id="KW-0479">Metal-binding</keyword>
<keyword evidence="3" id="KW-0862">Zinc</keyword>
<dbReference type="GO" id="GO:0008270">
    <property type="term" value="F:zinc ion binding"/>
    <property type="evidence" value="ECO:0007669"/>
    <property type="project" value="UniProtKB-KW"/>
</dbReference>
<dbReference type="OrthoDB" id="9811543at2"/>
<evidence type="ECO:0000256" key="2">
    <source>
        <dbReference type="ARBA" id="ARBA00022771"/>
    </source>
</evidence>
<dbReference type="SUPFAM" id="SSF109635">
    <property type="entry name" value="DnaK suppressor protein DksA, alpha-hairpin domain"/>
    <property type="match status" value="1"/>
</dbReference>
<proteinExistence type="predicted"/>
<evidence type="ECO:0000313" key="8">
    <source>
        <dbReference type="Proteomes" id="UP000317318"/>
    </source>
</evidence>
<keyword evidence="2" id="KW-0863">Zinc-finger</keyword>
<feature type="region of interest" description="Disordered" evidence="5">
    <location>
        <begin position="21"/>
        <end position="43"/>
    </location>
</feature>